<dbReference type="GO" id="GO:0008483">
    <property type="term" value="F:transaminase activity"/>
    <property type="evidence" value="ECO:0007669"/>
    <property type="project" value="UniProtKB-KW"/>
</dbReference>
<dbReference type="PANTHER" id="PTHR43586">
    <property type="entry name" value="CYSTEINE DESULFURASE"/>
    <property type="match status" value="1"/>
</dbReference>
<dbReference type="InterPro" id="IPR015422">
    <property type="entry name" value="PyrdxlP-dep_Trfase_small"/>
</dbReference>
<evidence type="ECO:0000256" key="1">
    <source>
        <dbReference type="ARBA" id="ARBA00022898"/>
    </source>
</evidence>
<dbReference type="InterPro" id="IPR015421">
    <property type="entry name" value="PyrdxlP-dep_Trfase_major"/>
</dbReference>
<dbReference type="Pfam" id="PF00266">
    <property type="entry name" value="Aminotran_5"/>
    <property type="match status" value="1"/>
</dbReference>
<evidence type="ECO:0000313" key="4">
    <source>
        <dbReference type="Proteomes" id="UP001143362"/>
    </source>
</evidence>
<dbReference type="InterPro" id="IPR015424">
    <property type="entry name" value="PyrdxlP-dep_Trfase"/>
</dbReference>
<organism evidence="3 4">
    <name type="scientific">Candidatus Litorirhabdus singularis</name>
    <dbReference type="NCBI Taxonomy" id="2518993"/>
    <lineage>
        <taxon>Bacteria</taxon>
        <taxon>Pseudomonadati</taxon>
        <taxon>Pseudomonadota</taxon>
        <taxon>Gammaproteobacteria</taxon>
        <taxon>Cellvibrionales</taxon>
        <taxon>Halieaceae</taxon>
        <taxon>Candidatus Litorirhabdus</taxon>
    </lineage>
</organism>
<reference evidence="3" key="1">
    <citation type="submission" date="2019-02" db="EMBL/GenBank/DDBJ databases">
        <authorList>
            <person name="Li S.-H."/>
        </authorList>
    </citation>
    <scope>NUCLEOTIDE SEQUENCE</scope>
    <source>
        <strain evidence="3">IMCC14734</strain>
    </source>
</reference>
<evidence type="ECO:0000259" key="2">
    <source>
        <dbReference type="Pfam" id="PF00266"/>
    </source>
</evidence>
<keyword evidence="3" id="KW-0808">Transferase</keyword>
<keyword evidence="1" id="KW-0663">Pyridoxal phosphate</keyword>
<gene>
    <name evidence="3" type="ORF">EYC98_19200</name>
</gene>
<feature type="domain" description="Aminotransferase class V" evidence="2">
    <location>
        <begin position="67"/>
        <end position="375"/>
    </location>
</feature>
<accession>A0ABT3TL64</accession>
<dbReference type="Gene3D" id="3.90.1150.10">
    <property type="entry name" value="Aspartate Aminotransferase, domain 1"/>
    <property type="match status" value="1"/>
</dbReference>
<dbReference type="PANTHER" id="PTHR43586:SF4">
    <property type="entry name" value="ISOPENICILLIN N EPIMERASE"/>
    <property type="match status" value="1"/>
</dbReference>
<protein>
    <submittedName>
        <fullName evidence="3">Aminotransferase class V-fold PLP-dependent enzyme</fullName>
    </submittedName>
</protein>
<dbReference type="Gene3D" id="3.40.640.10">
    <property type="entry name" value="Type I PLP-dependent aspartate aminotransferase-like (Major domain)"/>
    <property type="match status" value="1"/>
</dbReference>
<name>A0ABT3TL64_9GAMM</name>
<dbReference type="Proteomes" id="UP001143362">
    <property type="component" value="Unassembled WGS sequence"/>
</dbReference>
<sequence length="383" mass="42519">MQTTIDCETVLPESLASDLFEPFEAGIYMLNHSVGRCPKNTAQIIQDHYLTPWQQLGTELWPTWLSHVEEFRRNIAGLLKVDWQDVCPQTNLSSALSKLLPALPRTPGRDVIVYSEQDFPSIGFVLQKAQRDGFKLRCITADHDPLDLQTWQDHLGNDCVCALITHVHSSTSMRVDVAGICALARQSDIVSIVDIAQSAGVVPIDVNDWQADFVLGSAVKWLCGGPGAGFLWANPALVTQCQPVDVGWFSHEDPFEFDIHHFRYADGVLRFWGGTPSVLPYLVAANSIKIIDEIGPEAIHAHNQILNQRIINHLPESVVITPQDTQNRGGTLVLNFAGQQSSVMEKLAQEKIQFDARPTGLRLSPHVYNTTEEIDEVIACLNV</sequence>
<keyword evidence="3" id="KW-0032">Aminotransferase</keyword>
<proteinExistence type="predicted"/>
<comment type="caution">
    <text evidence="3">The sequence shown here is derived from an EMBL/GenBank/DDBJ whole genome shotgun (WGS) entry which is preliminary data.</text>
</comment>
<dbReference type="InterPro" id="IPR000192">
    <property type="entry name" value="Aminotrans_V_dom"/>
</dbReference>
<evidence type="ECO:0000313" key="3">
    <source>
        <dbReference type="EMBL" id="MCX2982995.1"/>
    </source>
</evidence>
<dbReference type="SUPFAM" id="SSF53383">
    <property type="entry name" value="PLP-dependent transferases"/>
    <property type="match status" value="1"/>
</dbReference>
<keyword evidence="4" id="KW-1185">Reference proteome</keyword>
<dbReference type="EMBL" id="SHNN01000005">
    <property type="protein sequence ID" value="MCX2982995.1"/>
    <property type="molecule type" value="Genomic_DNA"/>
</dbReference>